<gene>
    <name evidence="1" type="primary">DHRS1</name>
</gene>
<dbReference type="Proteomes" id="UP000694580">
    <property type="component" value="Chromosome 4"/>
</dbReference>
<dbReference type="InterPro" id="IPR036291">
    <property type="entry name" value="NAD(P)-bd_dom_sf"/>
</dbReference>
<reference evidence="1" key="3">
    <citation type="submission" date="2025-09" db="UniProtKB">
        <authorList>
            <consortium name="Ensembl"/>
        </authorList>
    </citation>
    <scope>IDENTIFICATION</scope>
</reference>
<name>A0AAY4B207_9TELE</name>
<keyword evidence="2" id="KW-1185">Reference proteome</keyword>
<protein>
    <submittedName>
        <fullName evidence="1">Uncharacterized protein</fullName>
    </submittedName>
</protein>
<reference evidence="1 2" key="1">
    <citation type="submission" date="2020-06" db="EMBL/GenBank/DDBJ databases">
        <authorList>
            <consortium name="Wellcome Sanger Institute Data Sharing"/>
        </authorList>
    </citation>
    <scope>NUCLEOTIDE SEQUENCE [LARGE SCALE GENOMIC DNA]</scope>
</reference>
<accession>A0AAY4B207</accession>
<dbReference type="Ensembl" id="ENSDCDT00010015528.1">
    <property type="protein sequence ID" value="ENSDCDP00010014745.1"/>
    <property type="gene ID" value="ENSDCDG00010006724.1"/>
</dbReference>
<dbReference type="GeneTree" id="ENSGT00940000157797"/>
<dbReference type="PANTHER" id="PTHR44147">
    <property type="entry name" value="DEHYDROGENASE/REDUCTASE SDR FAMILY MEMBER 1"/>
    <property type="match status" value="1"/>
</dbReference>
<evidence type="ECO:0000313" key="2">
    <source>
        <dbReference type="Proteomes" id="UP000694580"/>
    </source>
</evidence>
<organism evidence="1 2">
    <name type="scientific">Denticeps clupeoides</name>
    <name type="common">denticle herring</name>
    <dbReference type="NCBI Taxonomy" id="299321"/>
    <lineage>
        <taxon>Eukaryota</taxon>
        <taxon>Metazoa</taxon>
        <taxon>Chordata</taxon>
        <taxon>Craniata</taxon>
        <taxon>Vertebrata</taxon>
        <taxon>Euteleostomi</taxon>
        <taxon>Actinopterygii</taxon>
        <taxon>Neopterygii</taxon>
        <taxon>Teleostei</taxon>
        <taxon>Clupei</taxon>
        <taxon>Clupeiformes</taxon>
        <taxon>Denticipitoidei</taxon>
        <taxon>Denticipitidae</taxon>
        <taxon>Denticeps</taxon>
    </lineage>
</organism>
<dbReference type="Gene3D" id="3.40.50.720">
    <property type="entry name" value="NAD(P)-binding Rossmann-like Domain"/>
    <property type="match status" value="1"/>
</dbReference>
<dbReference type="SUPFAM" id="SSF51735">
    <property type="entry name" value="NAD(P)-binding Rossmann-fold domains"/>
    <property type="match status" value="1"/>
</dbReference>
<reference evidence="1" key="2">
    <citation type="submission" date="2025-08" db="UniProtKB">
        <authorList>
            <consortium name="Ensembl"/>
        </authorList>
    </citation>
    <scope>IDENTIFICATION</scope>
</reference>
<dbReference type="PANTHER" id="PTHR44147:SF2">
    <property type="entry name" value="DEHYDROGENASE_REDUCTASE SDR FAMILY MEMBER 1"/>
    <property type="match status" value="1"/>
</dbReference>
<sequence>MSFLTYLANESDSLLLNRLLKQSASEVSLSHNANYTLSETHLFDALVLQAIFENMGKKFWDADPSLWDAINNTGLSRGHYFCSVYAARLMVSQGHELIVVILSLGRLHYFFNVPYGVGKAATHATELRSRGVAPLSLWPGAVQTELCHQHVSSPDAETVVLYSDIFESGETTEFSGKCIIKLSKDMMSMTGQVLMTCDLWVRHLPMNVLCPLPVLPLFIGLPRFILSSN</sequence>
<evidence type="ECO:0000313" key="1">
    <source>
        <dbReference type="Ensembl" id="ENSDCDP00010014745.1"/>
    </source>
</evidence>
<dbReference type="AlphaFoldDB" id="A0AAY4B207"/>
<proteinExistence type="predicted"/>